<sequence length="186" mass="20916">MVGRFGFSSAIAFDAQHLQPLATWAFLATLTEAVFIEGHRADDAIPHALGHSNRLGPHSGVYLITLSPTTSETQKIVNVTKYIWSHRDYRPWGTTLPVQCRECGTPQQWAGMKCSDNYTFECRYEFCGWDPVCQEFVKPRGTYVVEKPEGMQVIPNGKLPSSSWLRFCLPAKVIEADSEDLAMELD</sequence>
<proteinExistence type="predicted"/>
<dbReference type="AlphaFoldDB" id="A0A0C9VKB7"/>
<dbReference type="EMBL" id="KN840042">
    <property type="protein sequence ID" value="KIJ57945.1"/>
    <property type="molecule type" value="Genomic_DNA"/>
</dbReference>
<accession>A0A0C9VKB7</accession>
<evidence type="ECO:0000313" key="1">
    <source>
        <dbReference type="EMBL" id="KIJ57945.1"/>
    </source>
</evidence>
<reference evidence="1 2" key="1">
    <citation type="submission" date="2014-04" db="EMBL/GenBank/DDBJ databases">
        <title>Evolutionary Origins and Diversification of the Mycorrhizal Mutualists.</title>
        <authorList>
            <consortium name="DOE Joint Genome Institute"/>
            <consortium name="Mycorrhizal Genomics Consortium"/>
            <person name="Kohler A."/>
            <person name="Kuo A."/>
            <person name="Nagy L.G."/>
            <person name="Floudas D."/>
            <person name="Copeland A."/>
            <person name="Barry K.W."/>
            <person name="Cichocki N."/>
            <person name="Veneault-Fourrey C."/>
            <person name="LaButti K."/>
            <person name="Lindquist E.A."/>
            <person name="Lipzen A."/>
            <person name="Lundell T."/>
            <person name="Morin E."/>
            <person name="Murat C."/>
            <person name="Riley R."/>
            <person name="Ohm R."/>
            <person name="Sun H."/>
            <person name="Tunlid A."/>
            <person name="Henrissat B."/>
            <person name="Grigoriev I.V."/>
            <person name="Hibbett D.S."/>
            <person name="Martin F."/>
        </authorList>
    </citation>
    <scope>NUCLEOTIDE SEQUENCE [LARGE SCALE GENOMIC DNA]</scope>
    <source>
        <strain evidence="1 2">MD-312</strain>
    </source>
</reference>
<name>A0A0C9VKB7_9AGAM</name>
<evidence type="ECO:0000313" key="2">
    <source>
        <dbReference type="Proteomes" id="UP000053820"/>
    </source>
</evidence>
<keyword evidence="2" id="KW-1185">Reference proteome</keyword>
<dbReference type="OrthoDB" id="2652344at2759"/>
<dbReference type="HOGENOM" id="CLU_117787_0_0_1"/>
<protein>
    <submittedName>
        <fullName evidence="1">Uncharacterized protein</fullName>
    </submittedName>
</protein>
<organism evidence="1 2">
    <name type="scientific">Hydnomerulius pinastri MD-312</name>
    <dbReference type="NCBI Taxonomy" id="994086"/>
    <lineage>
        <taxon>Eukaryota</taxon>
        <taxon>Fungi</taxon>
        <taxon>Dikarya</taxon>
        <taxon>Basidiomycota</taxon>
        <taxon>Agaricomycotina</taxon>
        <taxon>Agaricomycetes</taxon>
        <taxon>Agaricomycetidae</taxon>
        <taxon>Boletales</taxon>
        <taxon>Boletales incertae sedis</taxon>
        <taxon>Leucogyrophana</taxon>
    </lineage>
</organism>
<gene>
    <name evidence="1" type="ORF">HYDPIDRAFT_120151</name>
</gene>
<dbReference type="Proteomes" id="UP000053820">
    <property type="component" value="Unassembled WGS sequence"/>
</dbReference>